<dbReference type="InterPro" id="IPR035897">
    <property type="entry name" value="Toll_tir_struct_dom_sf"/>
</dbReference>
<dbReference type="GO" id="GO:0007165">
    <property type="term" value="P:signal transduction"/>
    <property type="evidence" value="ECO:0007669"/>
    <property type="project" value="InterPro"/>
</dbReference>
<dbReference type="PROSITE" id="PS50104">
    <property type="entry name" value="TIR"/>
    <property type="match status" value="1"/>
</dbReference>
<reference evidence="3" key="1">
    <citation type="submission" date="2020-06" db="EMBL/GenBank/DDBJ databases">
        <title>Whole Genome Sequence of Bradyrhizobium sp. Strain 66S1MB.</title>
        <authorList>
            <person name="Bromfield E."/>
            <person name="Cloutier S."/>
        </authorList>
    </citation>
    <scope>NUCLEOTIDE SEQUENCE</scope>
    <source>
        <strain evidence="3">66S1MB</strain>
    </source>
</reference>
<feature type="region of interest" description="Disordered" evidence="1">
    <location>
        <begin position="1"/>
        <end position="22"/>
    </location>
</feature>
<evidence type="ECO:0000256" key="1">
    <source>
        <dbReference type="SAM" id="MobiDB-lite"/>
    </source>
</evidence>
<name>A0A974AAP1_9BRAD</name>
<dbReference type="InterPro" id="IPR000157">
    <property type="entry name" value="TIR_dom"/>
</dbReference>
<dbReference type="EMBL" id="JABWSX010000001">
    <property type="protein sequence ID" value="NVL04544.1"/>
    <property type="molecule type" value="Genomic_DNA"/>
</dbReference>
<accession>A0A974AAP1</accession>
<keyword evidence="3" id="KW-0675">Receptor</keyword>
<sequence length="502" mass="56308">MTDIFISYSRDDDAPPPDKPGRKGFVTFLDDAIRYEFQELGPDRPSTWRDTRRISPADQFTPEIEEALKTASFLLVVLSPNWMASKWCRRELETFARHHGPDGLRERIVVVGKRHIDPDKRPSLLQGQVGFRFYVRNEDPEDIAGDLEFFDRGEPRDERYWEGLKALAAHLVKRRPRPTLSPIYAPSGRTIFVAKPASDMRRGYDRIVSELTGKGHRILPDPKDDIPLDRSVNAIDEALADAEIAIHLLGEKAGEAPEDELPMVKLQLSRSAAKTSQAAPGTFHRVIWAPSIWTTSLNANQLQAEKRRHPLEVLARFDQQLATDKVEGDSLSKFVDFVNQHLLLIVPPRSITLLPSDARDVRLFLYHSQEDSKYALALAQALQQRKLEAMLPALEGPEADLKSFNSKQLVECDGVIVCWASASEVWVRAQASALRNWSALGRSRQFSYRAVVAAPPPGERKQAGKLLFPPSEIDIVVDISDKEIPTADLLDVLVPAAGARTL</sequence>
<comment type="caution">
    <text evidence="3">The sequence shown here is derived from an EMBL/GenBank/DDBJ whole genome shotgun (WGS) entry which is preliminary data.</text>
</comment>
<organism evidence="3">
    <name type="scientific">Bradyrhizobium quebecense</name>
    <dbReference type="NCBI Taxonomy" id="2748629"/>
    <lineage>
        <taxon>Bacteria</taxon>
        <taxon>Pseudomonadati</taxon>
        <taxon>Pseudomonadota</taxon>
        <taxon>Alphaproteobacteria</taxon>
        <taxon>Hyphomicrobiales</taxon>
        <taxon>Nitrobacteraceae</taxon>
        <taxon>Bradyrhizobium</taxon>
    </lineage>
</organism>
<evidence type="ECO:0000313" key="3">
    <source>
        <dbReference type="EMBL" id="NVL04544.1"/>
    </source>
</evidence>
<dbReference type="SUPFAM" id="SSF52200">
    <property type="entry name" value="Toll/Interleukin receptor TIR domain"/>
    <property type="match status" value="1"/>
</dbReference>
<dbReference type="Gene3D" id="3.40.50.10140">
    <property type="entry name" value="Toll/interleukin-1 receptor homology (TIR) domain"/>
    <property type="match status" value="1"/>
</dbReference>
<dbReference type="SMART" id="SM00255">
    <property type="entry name" value="TIR"/>
    <property type="match status" value="1"/>
</dbReference>
<dbReference type="Pfam" id="PF13676">
    <property type="entry name" value="TIR_2"/>
    <property type="match status" value="1"/>
</dbReference>
<dbReference type="AlphaFoldDB" id="A0A974AAP1"/>
<gene>
    <name evidence="3" type="ORF">HU230_02045</name>
</gene>
<feature type="domain" description="TIR" evidence="2">
    <location>
        <begin position="1"/>
        <end position="147"/>
    </location>
</feature>
<evidence type="ECO:0000259" key="2">
    <source>
        <dbReference type="PROSITE" id="PS50104"/>
    </source>
</evidence>
<protein>
    <submittedName>
        <fullName evidence="3">Toll/interleukin-1 receptor domain-containing protein</fullName>
    </submittedName>
</protein>
<proteinExistence type="predicted"/>